<evidence type="ECO:0000313" key="5">
    <source>
        <dbReference type="Proteomes" id="UP001501710"/>
    </source>
</evidence>
<dbReference type="Gene3D" id="3.40.50.1820">
    <property type="entry name" value="alpha/beta hydrolase"/>
    <property type="match status" value="1"/>
</dbReference>
<dbReference type="InterPro" id="IPR020802">
    <property type="entry name" value="TesA-like"/>
</dbReference>
<dbReference type="Proteomes" id="UP001501710">
    <property type="component" value="Unassembled WGS sequence"/>
</dbReference>
<protein>
    <submittedName>
        <fullName evidence="4">Alpha/beta fold hydrolase</fullName>
    </submittedName>
</protein>
<accession>A0ABP8C317</accession>
<comment type="similarity">
    <text evidence="1">Belongs to the thioesterase family.</text>
</comment>
<comment type="caution">
    <text evidence="4">The sequence shown here is derived from an EMBL/GenBank/DDBJ whole genome shotgun (WGS) entry which is preliminary data.</text>
</comment>
<name>A0ABP8C317_9ACTN</name>
<dbReference type="InterPro" id="IPR029058">
    <property type="entry name" value="AB_hydrolase_fold"/>
</dbReference>
<dbReference type="PANTHER" id="PTHR11487:SF0">
    <property type="entry name" value="S-ACYL FATTY ACID SYNTHASE THIOESTERASE, MEDIUM CHAIN"/>
    <property type="match status" value="1"/>
</dbReference>
<reference evidence="5" key="1">
    <citation type="journal article" date="2019" name="Int. J. Syst. Evol. Microbiol.">
        <title>The Global Catalogue of Microorganisms (GCM) 10K type strain sequencing project: providing services to taxonomists for standard genome sequencing and annotation.</title>
        <authorList>
            <consortium name="The Broad Institute Genomics Platform"/>
            <consortium name="The Broad Institute Genome Sequencing Center for Infectious Disease"/>
            <person name="Wu L."/>
            <person name="Ma J."/>
        </authorList>
    </citation>
    <scope>NUCLEOTIDE SEQUENCE [LARGE SCALE GENOMIC DNA]</scope>
    <source>
        <strain evidence="5">JCM 17440</strain>
    </source>
</reference>
<dbReference type="SUPFAM" id="SSF53474">
    <property type="entry name" value="alpha/beta-Hydrolases"/>
    <property type="match status" value="1"/>
</dbReference>
<feature type="domain" description="Thioesterase TesA-like" evidence="3">
    <location>
        <begin position="26"/>
        <end position="248"/>
    </location>
</feature>
<dbReference type="InterPro" id="IPR012223">
    <property type="entry name" value="TEII"/>
</dbReference>
<proteinExistence type="inferred from homology"/>
<dbReference type="PANTHER" id="PTHR11487">
    <property type="entry name" value="THIOESTERASE"/>
    <property type="match status" value="1"/>
</dbReference>
<organism evidence="4 5">
    <name type="scientific">Actinomadura meridiana</name>
    <dbReference type="NCBI Taxonomy" id="559626"/>
    <lineage>
        <taxon>Bacteria</taxon>
        <taxon>Bacillati</taxon>
        <taxon>Actinomycetota</taxon>
        <taxon>Actinomycetes</taxon>
        <taxon>Streptosporangiales</taxon>
        <taxon>Thermomonosporaceae</taxon>
        <taxon>Actinomadura</taxon>
    </lineage>
</organism>
<dbReference type="Pfam" id="PF00975">
    <property type="entry name" value="Thioesterase"/>
    <property type="match status" value="1"/>
</dbReference>
<dbReference type="InterPro" id="IPR001031">
    <property type="entry name" value="Thioesterase"/>
</dbReference>
<gene>
    <name evidence="4" type="ORF">GCM10022254_31820</name>
</gene>
<dbReference type="SMART" id="SM00824">
    <property type="entry name" value="PKS_TE"/>
    <property type="match status" value="1"/>
</dbReference>
<keyword evidence="2 4" id="KW-0378">Hydrolase</keyword>
<evidence type="ECO:0000259" key="3">
    <source>
        <dbReference type="SMART" id="SM00824"/>
    </source>
</evidence>
<dbReference type="EMBL" id="BAABAS010000006">
    <property type="protein sequence ID" value="GAA4232306.1"/>
    <property type="molecule type" value="Genomic_DNA"/>
</dbReference>
<keyword evidence="5" id="KW-1185">Reference proteome</keyword>
<sequence length="250" mass="27344">MIMKSSHDALWTRCYERAVPDAPRLVCFPHAGGAASYYRPLALTLAPRIEVLAVQYPGRQDRHREACVEDVHRIADQIVEALPPEDGRDLAFFGHSMGAVIAFEVARRLHDRGGPVPARLFASGRRAPSRHREEGAHLLDDAGLLDEIGALGGTDSRLLEDSELLSVILPVVRSDYRAIETYSHAPGPPLPCPVTAVVGDGDPRATVDEARAWADHCTGDFQLHVLPGGHFYLDAQRDAVVKIITESLCH</sequence>
<dbReference type="GO" id="GO:0016787">
    <property type="term" value="F:hydrolase activity"/>
    <property type="evidence" value="ECO:0007669"/>
    <property type="project" value="UniProtKB-KW"/>
</dbReference>
<evidence type="ECO:0000256" key="1">
    <source>
        <dbReference type="ARBA" id="ARBA00007169"/>
    </source>
</evidence>
<evidence type="ECO:0000313" key="4">
    <source>
        <dbReference type="EMBL" id="GAA4232306.1"/>
    </source>
</evidence>
<evidence type="ECO:0000256" key="2">
    <source>
        <dbReference type="ARBA" id="ARBA00022801"/>
    </source>
</evidence>